<dbReference type="Proteomes" id="UP001168990">
    <property type="component" value="Unassembled WGS sequence"/>
</dbReference>
<evidence type="ECO:0000313" key="5">
    <source>
        <dbReference type="Proteomes" id="UP001168990"/>
    </source>
</evidence>
<dbReference type="GO" id="GO:0005634">
    <property type="term" value="C:nucleus"/>
    <property type="evidence" value="ECO:0007669"/>
    <property type="project" value="TreeGrafter"/>
</dbReference>
<dbReference type="CDD" id="cd16118">
    <property type="entry name" value="UBX2_UBXN9"/>
    <property type="match status" value="1"/>
</dbReference>
<dbReference type="InterPro" id="IPR059238">
    <property type="entry name" value="UBX1_UBXN9"/>
</dbReference>
<feature type="compositionally biased region" description="Polar residues" evidence="1">
    <location>
        <begin position="487"/>
        <end position="508"/>
    </location>
</feature>
<dbReference type="CDD" id="cd17075">
    <property type="entry name" value="UBX1_UBXN9"/>
    <property type="match status" value="1"/>
</dbReference>
<dbReference type="GO" id="GO:0005737">
    <property type="term" value="C:cytoplasm"/>
    <property type="evidence" value="ECO:0007669"/>
    <property type="project" value="TreeGrafter"/>
</dbReference>
<dbReference type="InterPro" id="IPR003116">
    <property type="entry name" value="RBD_dom"/>
</dbReference>
<reference evidence="4" key="2">
    <citation type="submission" date="2023-03" db="EMBL/GenBank/DDBJ databases">
        <authorList>
            <person name="Inwood S.N."/>
            <person name="Skelly J.G."/>
            <person name="Guhlin J."/>
            <person name="Harrop T.W.R."/>
            <person name="Goldson S.G."/>
            <person name="Dearden P.K."/>
        </authorList>
    </citation>
    <scope>NUCLEOTIDE SEQUENCE</scope>
    <source>
        <strain evidence="4">Irish</strain>
        <tissue evidence="4">Whole body</tissue>
    </source>
</reference>
<evidence type="ECO:0008006" key="6">
    <source>
        <dbReference type="Google" id="ProtNLM"/>
    </source>
</evidence>
<feature type="domain" description="RBD" evidence="3">
    <location>
        <begin position="7"/>
        <end position="76"/>
    </location>
</feature>
<dbReference type="GO" id="GO:0042593">
    <property type="term" value="P:glucose homeostasis"/>
    <property type="evidence" value="ECO:0007669"/>
    <property type="project" value="TreeGrafter"/>
</dbReference>
<proteinExistence type="predicted"/>
<comment type="caution">
    <text evidence="4">The sequence shown here is derived from an EMBL/GenBank/DDBJ whole genome shotgun (WGS) entry which is preliminary data.</text>
</comment>
<dbReference type="Pfam" id="PF00789">
    <property type="entry name" value="UBX"/>
    <property type="match status" value="1"/>
</dbReference>
<dbReference type="Pfam" id="PF11470">
    <property type="entry name" value="TUG-UBL1"/>
    <property type="match status" value="1"/>
</dbReference>
<accession>A0AA39C6G9</accession>
<feature type="region of interest" description="Disordered" evidence="1">
    <location>
        <begin position="215"/>
        <end position="262"/>
    </location>
</feature>
<dbReference type="GO" id="GO:0007165">
    <property type="term" value="P:signal transduction"/>
    <property type="evidence" value="ECO:0007669"/>
    <property type="project" value="InterPro"/>
</dbReference>
<evidence type="ECO:0000259" key="2">
    <source>
        <dbReference type="PROSITE" id="PS50033"/>
    </source>
</evidence>
<evidence type="ECO:0000313" key="4">
    <source>
        <dbReference type="EMBL" id="KAK0158799.1"/>
    </source>
</evidence>
<dbReference type="GO" id="GO:0006886">
    <property type="term" value="P:intracellular protein transport"/>
    <property type="evidence" value="ECO:0007669"/>
    <property type="project" value="TreeGrafter"/>
</dbReference>
<organism evidence="4 5">
    <name type="scientific">Microctonus aethiopoides</name>
    <dbReference type="NCBI Taxonomy" id="144406"/>
    <lineage>
        <taxon>Eukaryota</taxon>
        <taxon>Metazoa</taxon>
        <taxon>Ecdysozoa</taxon>
        <taxon>Arthropoda</taxon>
        <taxon>Hexapoda</taxon>
        <taxon>Insecta</taxon>
        <taxon>Pterygota</taxon>
        <taxon>Neoptera</taxon>
        <taxon>Endopterygota</taxon>
        <taxon>Hymenoptera</taxon>
        <taxon>Apocrita</taxon>
        <taxon>Ichneumonoidea</taxon>
        <taxon>Braconidae</taxon>
        <taxon>Euphorinae</taxon>
        <taxon>Microctonus</taxon>
    </lineage>
</organism>
<feature type="domain" description="UBX" evidence="2">
    <location>
        <begin position="355"/>
        <end position="430"/>
    </location>
</feature>
<reference evidence="4" key="1">
    <citation type="journal article" date="2023" name="bioRxiv">
        <title>Scaffold-level genome assemblies of two parasitoid biocontrol wasps reveal the parthenogenesis mechanism and an associated novel virus.</title>
        <authorList>
            <person name="Inwood S."/>
            <person name="Skelly J."/>
            <person name="Guhlin J."/>
            <person name="Harrop T."/>
            <person name="Goldson S."/>
            <person name="Dearden P."/>
        </authorList>
    </citation>
    <scope>NUCLEOTIDE SEQUENCE</scope>
    <source>
        <strain evidence="4">Irish</strain>
        <tissue evidence="4">Whole body</tissue>
    </source>
</reference>
<sequence>MIMAANKSVTVLAPNGRRQTVKITPNTTILQILEEVCQKHGYSPQKWDIKHFNQTLDASSIIRFTGLPNNAQLEMTPRSSEREASNVTIGLQLENGERLMGDFLPTTTLNEIIVQLCPSQEADNTVVIYMHQEVHGKEKLNNTTLQSLGLNNGRAMLRLIHRDLDKLNTQAHVSGQLNSKANKSNDTLGKNLSKAGATISTQIKKALDPLASLRAEKNNGGNKNDKGKIQKKPSSQGHVLGRGESKSSVQTNIPPKKIEPVSKNDNSMEIAADHESTVEQIEFLGERNALIFNQAGAKAIPREDLPDNFFELTVDDAKALLRDAKRQREEIVESPLITNAQRELDRNKSTLNKLHKYRRTIIRIQFPNQMVLQGIFGPLETVQMLKDFVKEYLADPQEEFVLYCSPPRKDLISENRLIDENLVPTAIVYYSGASDLKTDLRLKLVDPKIASVQAIKSRMTMTRSDVASSSDSNANLEIDSPVSVDVNETLSCDPTPSGSTTNETSGGLNANRMKSYAPKWFKNAFK</sequence>
<dbReference type="InterPro" id="IPR029071">
    <property type="entry name" value="Ubiquitin-like_domsf"/>
</dbReference>
<dbReference type="PROSITE" id="PS50898">
    <property type="entry name" value="RBD"/>
    <property type="match status" value="1"/>
</dbReference>
<dbReference type="PANTHER" id="PTHR46467:SF1">
    <property type="entry name" value="TETHER CONTAINING UBX DOMAIN FOR GLUT4"/>
    <property type="match status" value="1"/>
</dbReference>
<dbReference type="InterPro" id="IPR021569">
    <property type="entry name" value="TUG-UBL1"/>
</dbReference>
<dbReference type="PROSITE" id="PS50033">
    <property type="entry name" value="UBX"/>
    <property type="match status" value="1"/>
</dbReference>
<dbReference type="PANTHER" id="PTHR46467">
    <property type="entry name" value="TETHER CONTAINING UBX DOMAIN FOR GLUT4"/>
    <property type="match status" value="1"/>
</dbReference>
<dbReference type="EMBL" id="JAQQBS010001424">
    <property type="protein sequence ID" value="KAK0158799.1"/>
    <property type="molecule type" value="Genomic_DNA"/>
</dbReference>
<keyword evidence="5" id="KW-1185">Reference proteome</keyword>
<evidence type="ECO:0000259" key="3">
    <source>
        <dbReference type="PROSITE" id="PS50898"/>
    </source>
</evidence>
<dbReference type="Gene3D" id="3.10.20.90">
    <property type="entry name" value="Phosphatidylinositol 3-kinase Catalytic Subunit, Chain A, domain 1"/>
    <property type="match status" value="2"/>
</dbReference>
<evidence type="ECO:0000256" key="1">
    <source>
        <dbReference type="SAM" id="MobiDB-lite"/>
    </source>
</evidence>
<gene>
    <name evidence="4" type="ORF">PV328_009751</name>
</gene>
<dbReference type="AlphaFoldDB" id="A0AA39C6G9"/>
<name>A0AA39C6G9_9HYME</name>
<dbReference type="InterPro" id="IPR001012">
    <property type="entry name" value="UBX_dom"/>
</dbReference>
<dbReference type="CDD" id="cd16105">
    <property type="entry name" value="Ubl_ASPSCR1_like"/>
    <property type="match status" value="1"/>
</dbReference>
<feature type="region of interest" description="Disordered" evidence="1">
    <location>
        <begin position="487"/>
        <end position="510"/>
    </location>
</feature>
<dbReference type="GO" id="GO:0012506">
    <property type="term" value="C:vesicle membrane"/>
    <property type="evidence" value="ECO:0007669"/>
    <property type="project" value="TreeGrafter"/>
</dbReference>
<dbReference type="SUPFAM" id="SSF54236">
    <property type="entry name" value="Ubiquitin-like"/>
    <property type="match status" value="2"/>
</dbReference>
<protein>
    <recommendedName>
        <fullName evidence="6">UBX domain-containing protein</fullName>
    </recommendedName>
</protein>